<dbReference type="GO" id="GO:0007156">
    <property type="term" value="P:homophilic cell adhesion via plasma membrane adhesion molecules"/>
    <property type="evidence" value="ECO:0007669"/>
    <property type="project" value="TreeGrafter"/>
</dbReference>
<dbReference type="GO" id="GO:0098632">
    <property type="term" value="F:cell-cell adhesion mediator activity"/>
    <property type="evidence" value="ECO:0007669"/>
    <property type="project" value="TreeGrafter"/>
</dbReference>
<dbReference type="InterPro" id="IPR003599">
    <property type="entry name" value="Ig_sub"/>
</dbReference>
<reference evidence="3 4" key="1">
    <citation type="submission" date="2019-08" db="EMBL/GenBank/DDBJ databases">
        <title>Whole genome of Aphis craccivora.</title>
        <authorList>
            <person name="Voronova N.V."/>
            <person name="Shulinski R.S."/>
            <person name="Bandarenka Y.V."/>
            <person name="Zhorov D.G."/>
            <person name="Warner D."/>
        </authorList>
    </citation>
    <scope>NUCLEOTIDE SEQUENCE [LARGE SCALE GENOMIC DNA]</scope>
    <source>
        <strain evidence="3">180601</strain>
        <tissue evidence="3">Whole Body</tissue>
    </source>
</reference>
<dbReference type="InterPro" id="IPR036179">
    <property type="entry name" value="Ig-like_dom_sf"/>
</dbReference>
<keyword evidence="1" id="KW-0393">Immunoglobulin domain</keyword>
<proteinExistence type="predicted"/>
<dbReference type="SMART" id="SM00409">
    <property type="entry name" value="IG"/>
    <property type="match status" value="1"/>
</dbReference>
<dbReference type="PROSITE" id="PS50835">
    <property type="entry name" value="IG_LIKE"/>
    <property type="match status" value="1"/>
</dbReference>
<dbReference type="FunFam" id="2.60.40.10:FF:000026">
    <property type="entry name" value="roundabout homolog 2 isoform X1"/>
    <property type="match status" value="1"/>
</dbReference>
<comment type="caution">
    <text evidence="3">The sequence shown here is derived from an EMBL/GenBank/DDBJ whole genome shotgun (WGS) entry which is preliminary data.</text>
</comment>
<keyword evidence="4" id="KW-1185">Reference proteome</keyword>
<dbReference type="AlphaFoldDB" id="A0A6G0ZLG1"/>
<accession>A0A6G0ZLG1</accession>
<dbReference type="SUPFAM" id="SSF48726">
    <property type="entry name" value="Immunoglobulin"/>
    <property type="match status" value="1"/>
</dbReference>
<sequence>MGQYRKPRITEHPTDITVPKNEPITLGCKAEGRPEPTIEWYKDGELLKIPPNGVAAGGGGDNGARSSQKVILSDGSLFFLRVAHNKKEQDSGVYWCVAKNVAGTEVSRNATLQVADNLMLGATHIAHSLLQ</sequence>
<dbReference type="InterPro" id="IPR003598">
    <property type="entry name" value="Ig_sub2"/>
</dbReference>
<dbReference type="GO" id="GO:0005886">
    <property type="term" value="C:plasma membrane"/>
    <property type="evidence" value="ECO:0007669"/>
    <property type="project" value="TreeGrafter"/>
</dbReference>
<dbReference type="Proteomes" id="UP000478052">
    <property type="component" value="Unassembled WGS sequence"/>
</dbReference>
<dbReference type="SMART" id="SM00408">
    <property type="entry name" value="IGc2"/>
    <property type="match status" value="1"/>
</dbReference>
<gene>
    <name evidence="3" type="ORF">FWK35_00011685</name>
</gene>
<dbReference type="Gene3D" id="2.60.40.10">
    <property type="entry name" value="Immunoglobulins"/>
    <property type="match status" value="1"/>
</dbReference>
<dbReference type="PANTHER" id="PTHR10075">
    <property type="entry name" value="BASIGIN RELATED"/>
    <property type="match status" value="1"/>
</dbReference>
<dbReference type="InterPro" id="IPR007110">
    <property type="entry name" value="Ig-like_dom"/>
</dbReference>
<dbReference type="OrthoDB" id="428111at2759"/>
<dbReference type="GO" id="GO:0030424">
    <property type="term" value="C:axon"/>
    <property type="evidence" value="ECO:0007669"/>
    <property type="project" value="TreeGrafter"/>
</dbReference>
<evidence type="ECO:0000313" key="4">
    <source>
        <dbReference type="Proteomes" id="UP000478052"/>
    </source>
</evidence>
<dbReference type="Pfam" id="PF13927">
    <property type="entry name" value="Ig_3"/>
    <property type="match status" value="1"/>
</dbReference>
<dbReference type="GO" id="GO:0007411">
    <property type="term" value="P:axon guidance"/>
    <property type="evidence" value="ECO:0007669"/>
    <property type="project" value="TreeGrafter"/>
</dbReference>
<protein>
    <submittedName>
        <fullName evidence="3">Roundabout 2-like</fullName>
    </submittedName>
</protein>
<dbReference type="GO" id="GO:0070593">
    <property type="term" value="P:dendrite self-avoidance"/>
    <property type="evidence" value="ECO:0007669"/>
    <property type="project" value="TreeGrafter"/>
</dbReference>
<name>A0A6G0ZLG1_APHCR</name>
<feature type="domain" description="Ig-like" evidence="2">
    <location>
        <begin position="7"/>
        <end position="113"/>
    </location>
</feature>
<dbReference type="EMBL" id="VUJU01000282">
    <property type="protein sequence ID" value="KAF0771544.1"/>
    <property type="molecule type" value="Genomic_DNA"/>
</dbReference>
<evidence type="ECO:0000256" key="1">
    <source>
        <dbReference type="ARBA" id="ARBA00023319"/>
    </source>
</evidence>
<dbReference type="PANTHER" id="PTHR10075:SF100">
    <property type="entry name" value="FASCICLIN-2"/>
    <property type="match status" value="1"/>
</dbReference>
<organism evidence="3 4">
    <name type="scientific">Aphis craccivora</name>
    <name type="common">Cowpea aphid</name>
    <dbReference type="NCBI Taxonomy" id="307492"/>
    <lineage>
        <taxon>Eukaryota</taxon>
        <taxon>Metazoa</taxon>
        <taxon>Ecdysozoa</taxon>
        <taxon>Arthropoda</taxon>
        <taxon>Hexapoda</taxon>
        <taxon>Insecta</taxon>
        <taxon>Pterygota</taxon>
        <taxon>Neoptera</taxon>
        <taxon>Paraneoptera</taxon>
        <taxon>Hemiptera</taxon>
        <taxon>Sternorrhyncha</taxon>
        <taxon>Aphidomorpha</taxon>
        <taxon>Aphidoidea</taxon>
        <taxon>Aphididae</taxon>
        <taxon>Aphidini</taxon>
        <taxon>Aphis</taxon>
        <taxon>Aphis</taxon>
    </lineage>
</organism>
<dbReference type="InterPro" id="IPR013783">
    <property type="entry name" value="Ig-like_fold"/>
</dbReference>
<evidence type="ECO:0000313" key="3">
    <source>
        <dbReference type="EMBL" id="KAF0771544.1"/>
    </source>
</evidence>
<evidence type="ECO:0000259" key="2">
    <source>
        <dbReference type="PROSITE" id="PS50835"/>
    </source>
</evidence>